<gene>
    <name evidence="2" type="ORF">HYPSUDRAFT_207696</name>
</gene>
<dbReference type="AlphaFoldDB" id="A0A0D2N919"/>
<evidence type="ECO:0000256" key="1">
    <source>
        <dbReference type="SAM" id="MobiDB-lite"/>
    </source>
</evidence>
<organism evidence="2 3">
    <name type="scientific">Hypholoma sublateritium (strain FD-334 SS-4)</name>
    <dbReference type="NCBI Taxonomy" id="945553"/>
    <lineage>
        <taxon>Eukaryota</taxon>
        <taxon>Fungi</taxon>
        <taxon>Dikarya</taxon>
        <taxon>Basidiomycota</taxon>
        <taxon>Agaricomycotina</taxon>
        <taxon>Agaricomycetes</taxon>
        <taxon>Agaricomycetidae</taxon>
        <taxon>Agaricales</taxon>
        <taxon>Agaricineae</taxon>
        <taxon>Strophariaceae</taxon>
        <taxon>Hypholoma</taxon>
    </lineage>
</organism>
<dbReference type="EMBL" id="KN817639">
    <property type="protein sequence ID" value="KJA15619.1"/>
    <property type="molecule type" value="Genomic_DNA"/>
</dbReference>
<evidence type="ECO:0000313" key="3">
    <source>
        <dbReference type="Proteomes" id="UP000054270"/>
    </source>
</evidence>
<sequence length="76" mass="8161">MPPLTHADAGAPFSAPRMALRMLLASPERATVVANDRRSTAAADPPARGLVRSAFSEHPDHRWCPHPPLPTQMAGQ</sequence>
<feature type="region of interest" description="Disordered" evidence="1">
    <location>
        <begin position="57"/>
        <end position="76"/>
    </location>
</feature>
<accession>A0A0D2N919</accession>
<proteinExistence type="predicted"/>
<reference evidence="3" key="1">
    <citation type="submission" date="2014-04" db="EMBL/GenBank/DDBJ databases">
        <title>Evolutionary Origins and Diversification of the Mycorrhizal Mutualists.</title>
        <authorList>
            <consortium name="DOE Joint Genome Institute"/>
            <consortium name="Mycorrhizal Genomics Consortium"/>
            <person name="Kohler A."/>
            <person name="Kuo A."/>
            <person name="Nagy L.G."/>
            <person name="Floudas D."/>
            <person name="Copeland A."/>
            <person name="Barry K.W."/>
            <person name="Cichocki N."/>
            <person name="Veneault-Fourrey C."/>
            <person name="LaButti K."/>
            <person name="Lindquist E.A."/>
            <person name="Lipzen A."/>
            <person name="Lundell T."/>
            <person name="Morin E."/>
            <person name="Murat C."/>
            <person name="Riley R."/>
            <person name="Ohm R."/>
            <person name="Sun H."/>
            <person name="Tunlid A."/>
            <person name="Henrissat B."/>
            <person name="Grigoriev I.V."/>
            <person name="Hibbett D.S."/>
            <person name="Martin F."/>
        </authorList>
    </citation>
    <scope>NUCLEOTIDE SEQUENCE [LARGE SCALE GENOMIC DNA]</scope>
    <source>
        <strain evidence="3">FD-334 SS-4</strain>
    </source>
</reference>
<keyword evidence="3" id="KW-1185">Reference proteome</keyword>
<protein>
    <submittedName>
        <fullName evidence="2">Uncharacterized protein</fullName>
    </submittedName>
</protein>
<dbReference type="Proteomes" id="UP000054270">
    <property type="component" value="Unassembled WGS sequence"/>
</dbReference>
<evidence type="ECO:0000313" key="2">
    <source>
        <dbReference type="EMBL" id="KJA15619.1"/>
    </source>
</evidence>
<name>A0A0D2N919_HYPSF</name>